<feature type="compositionally biased region" description="Basic and acidic residues" evidence="1">
    <location>
        <begin position="87"/>
        <end position="97"/>
    </location>
</feature>
<feature type="region of interest" description="Disordered" evidence="1">
    <location>
        <begin position="161"/>
        <end position="181"/>
    </location>
</feature>
<accession>A0A8S9I928</accession>
<evidence type="ECO:0000256" key="1">
    <source>
        <dbReference type="SAM" id="MobiDB-lite"/>
    </source>
</evidence>
<feature type="region of interest" description="Disordered" evidence="1">
    <location>
        <begin position="259"/>
        <end position="356"/>
    </location>
</feature>
<dbReference type="AlphaFoldDB" id="A0A8S9I928"/>
<name>A0A8S9I928_BRACR</name>
<reference evidence="2" key="1">
    <citation type="submission" date="2019-12" db="EMBL/GenBank/DDBJ databases">
        <title>Genome sequencing and annotation of Brassica cretica.</title>
        <authorList>
            <person name="Studholme D.J."/>
            <person name="Sarris P.F."/>
        </authorList>
    </citation>
    <scope>NUCLEOTIDE SEQUENCE</scope>
    <source>
        <strain evidence="2">PFS-001/15</strain>
        <tissue evidence="2">Leaf</tissue>
    </source>
</reference>
<comment type="caution">
    <text evidence="2">The sequence shown here is derived from an EMBL/GenBank/DDBJ whole genome shotgun (WGS) entry which is preliminary data.</text>
</comment>
<evidence type="ECO:0000313" key="2">
    <source>
        <dbReference type="EMBL" id="KAF2566108.1"/>
    </source>
</evidence>
<sequence>MTVRTFEGTVEKGTARILPLSVIDIVCVYFLFLEPTLCRDTLFSPLSSYPKSSSSIVFSSEAEPPTKKQKKVKTKNESEAAAAGKGSSEKEGSKDLELENKATLTTIVGTLDNISRKFDQFDSRLEAYELDRNRPLMDQRTIDDRVKALLEERLKVLGVGKIPENNDNPSPPSADKSLSLASARVQTHQNSVNSPALAATPGKVFGPKKNLAKELDKESGVKRALPEEFGSVAKATDLDSQHLDFVVISHVKANKDDKDAKVPAYGHGCRGKRTVKDEDAADKKKAEQADAALKRKEKAEAKKKKAQTKKKEAHASKKEAELKKKQEAELKKQKHAESKKENVTPPRAGVQKSGEDSVFADVTDEVVGEDNEFVDVERSEVVRSAVIKEYREKNVQFSPKGFSMTAVSSPAVFPYVGENGTTCMRKNVTPSSVIYDPLAPVDLVLFEKLMQHIKGIPPKPPALADKPAVLSADHEVFDSLLSFL</sequence>
<gene>
    <name evidence="2" type="ORF">F2Q68_00026100</name>
</gene>
<proteinExistence type="predicted"/>
<feature type="compositionally biased region" description="Basic and acidic residues" evidence="1">
    <location>
        <begin position="309"/>
        <end position="342"/>
    </location>
</feature>
<organism evidence="2 3">
    <name type="scientific">Brassica cretica</name>
    <name type="common">Mustard</name>
    <dbReference type="NCBI Taxonomy" id="69181"/>
    <lineage>
        <taxon>Eukaryota</taxon>
        <taxon>Viridiplantae</taxon>
        <taxon>Streptophyta</taxon>
        <taxon>Embryophyta</taxon>
        <taxon>Tracheophyta</taxon>
        <taxon>Spermatophyta</taxon>
        <taxon>Magnoliopsida</taxon>
        <taxon>eudicotyledons</taxon>
        <taxon>Gunneridae</taxon>
        <taxon>Pentapetalae</taxon>
        <taxon>rosids</taxon>
        <taxon>malvids</taxon>
        <taxon>Brassicales</taxon>
        <taxon>Brassicaceae</taxon>
        <taxon>Brassiceae</taxon>
        <taxon>Brassica</taxon>
    </lineage>
</organism>
<dbReference type="Proteomes" id="UP000712281">
    <property type="component" value="Unassembled WGS sequence"/>
</dbReference>
<dbReference type="EMBL" id="QGKW02001911">
    <property type="protein sequence ID" value="KAF2566108.1"/>
    <property type="molecule type" value="Genomic_DNA"/>
</dbReference>
<protein>
    <submittedName>
        <fullName evidence="2">Uncharacterized protein</fullName>
    </submittedName>
</protein>
<evidence type="ECO:0000313" key="3">
    <source>
        <dbReference type="Proteomes" id="UP000712281"/>
    </source>
</evidence>
<feature type="compositionally biased region" description="Basic and acidic residues" evidence="1">
    <location>
        <begin position="274"/>
        <end position="300"/>
    </location>
</feature>
<feature type="region of interest" description="Disordered" evidence="1">
    <location>
        <begin position="53"/>
        <end position="97"/>
    </location>
</feature>